<sequence length="193" mass="21351">MSMQMVLWKHSGASKMAVEPRKNISPSGEHKPKLTMTRGGVLRSTRAGEGSRKAAIVKYALDHLVRHSKGGDIQSYIIDCSLSVTESKMVLVGMSESQLLEWAEMPNPEKAWGENRSTMLHSHHLVGYYYREPGLSLTGRTGEGLAAPRTLEDICEDNEDGGDQNSLFPNAVKLAELLKVQELRSTIKFSLIL</sequence>
<evidence type="ECO:0000313" key="2">
    <source>
        <dbReference type="EMBL" id="CZR51722.1"/>
    </source>
</evidence>
<accession>A0A1L7WG21</accession>
<evidence type="ECO:0000313" key="3">
    <source>
        <dbReference type="Proteomes" id="UP000184330"/>
    </source>
</evidence>
<dbReference type="AlphaFoldDB" id="A0A1L7WG21"/>
<gene>
    <name evidence="2" type="ORF">PAC_01599</name>
</gene>
<organism evidence="2 3">
    <name type="scientific">Phialocephala subalpina</name>
    <dbReference type="NCBI Taxonomy" id="576137"/>
    <lineage>
        <taxon>Eukaryota</taxon>
        <taxon>Fungi</taxon>
        <taxon>Dikarya</taxon>
        <taxon>Ascomycota</taxon>
        <taxon>Pezizomycotina</taxon>
        <taxon>Leotiomycetes</taxon>
        <taxon>Helotiales</taxon>
        <taxon>Mollisiaceae</taxon>
        <taxon>Phialocephala</taxon>
        <taxon>Phialocephala fortinii species complex</taxon>
    </lineage>
</organism>
<dbReference type="EMBL" id="FJOG01000002">
    <property type="protein sequence ID" value="CZR51722.1"/>
    <property type="molecule type" value="Genomic_DNA"/>
</dbReference>
<evidence type="ECO:0000256" key="1">
    <source>
        <dbReference type="SAM" id="MobiDB-lite"/>
    </source>
</evidence>
<feature type="region of interest" description="Disordered" evidence="1">
    <location>
        <begin position="17"/>
        <end position="47"/>
    </location>
</feature>
<dbReference type="Proteomes" id="UP000184330">
    <property type="component" value="Unassembled WGS sequence"/>
</dbReference>
<dbReference type="OrthoDB" id="3561049at2759"/>
<keyword evidence="3" id="KW-1185">Reference proteome</keyword>
<reference evidence="2 3" key="1">
    <citation type="submission" date="2016-03" db="EMBL/GenBank/DDBJ databases">
        <authorList>
            <person name="Ploux O."/>
        </authorList>
    </citation>
    <scope>NUCLEOTIDE SEQUENCE [LARGE SCALE GENOMIC DNA]</scope>
    <source>
        <strain evidence="2 3">UAMH 11012</strain>
    </source>
</reference>
<proteinExistence type="predicted"/>
<protein>
    <submittedName>
        <fullName evidence="2">Uncharacterized protein</fullName>
    </submittedName>
</protein>
<feature type="compositionally biased region" description="Basic and acidic residues" evidence="1">
    <location>
        <begin position="18"/>
        <end position="32"/>
    </location>
</feature>
<name>A0A1L7WG21_9HELO</name>